<evidence type="ECO:0000313" key="5">
    <source>
        <dbReference type="EMBL" id="MBO0930887.1"/>
    </source>
</evidence>
<keyword evidence="3" id="KW-0472">Membrane</keyword>
<dbReference type="PANTHER" id="PTHR31302:SF31">
    <property type="entry name" value="PHOSPHODIESTERASE YAEI"/>
    <property type="match status" value="1"/>
</dbReference>
<dbReference type="InterPro" id="IPR004843">
    <property type="entry name" value="Calcineurin-like_PHP"/>
</dbReference>
<feature type="domain" description="Calcineurin-like phosphoesterase" evidence="4">
    <location>
        <begin position="187"/>
        <end position="368"/>
    </location>
</feature>
<evidence type="ECO:0000256" key="3">
    <source>
        <dbReference type="SAM" id="Phobius"/>
    </source>
</evidence>
<dbReference type="GO" id="GO:0009245">
    <property type="term" value="P:lipid A biosynthetic process"/>
    <property type="evidence" value="ECO:0007669"/>
    <property type="project" value="TreeGrafter"/>
</dbReference>
<evidence type="ECO:0000313" key="6">
    <source>
        <dbReference type="Proteomes" id="UP000664795"/>
    </source>
</evidence>
<dbReference type="AlphaFoldDB" id="A0A939G634"/>
<dbReference type="PANTHER" id="PTHR31302">
    <property type="entry name" value="TRANSMEMBRANE PROTEIN WITH METALLOPHOSPHOESTERASE DOMAIN-RELATED"/>
    <property type="match status" value="1"/>
</dbReference>
<protein>
    <submittedName>
        <fullName evidence="5">Metallophosphoesterase</fullName>
    </submittedName>
</protein>
<keyword evidence="3" id="KW-0812">Transmembrane</keyword>
<dbReference type="SUPFAM" id="SSF56300">
    <property type="entry name" value="Metallo-dependent phosphatases"/>
    <property type="match status" value="1"/>
</dbReference>
<dbReference type="Pfam" id="PF00149">
    <property type="entry name" value="Metallophos"/>
    <property type="match status" value="1"/>
</dbReference>
<dbReference type="Proteomes" id="UP000664795">
    <property type="component" value="Unassembled WGS sequence"/>
</dbReference>
<dbReference type="EMBL" id="JAFMYU010000005">
    <property type="protein sequence ID" value="MBO0930887.1"/>
    <property type="molecule type" value="Genomic_DNA"/>
</dbReference>
<sequence length="435" mass="48677">MSRSLLGYLMIGIFLLIDLYIFQALKFLFRSSTEATQRTMAWGFWGFSVLSIVTYLFILTLPADSMGRITRTMLTFAVAIVYFSKFISIIFLFIGDIVRFFSWIWTQVVGGTISPTETPHTELPGANVPPRNETITRSDFLVKTALAAGTIPLVAFSYGIISGAHDYRVRRVTLPLKNLPRSFDGLTIAQLSDIHSGSFFNKTAVKGGVDMLLREKPDLVFFTGDLVNSRADEVNDYIDIFNKVKAPLGVFSTLGNHDYGAYVQWPSEAAQRQNVLNVVKAHKLMGWNPLMDENHILTQNGDKLAIIGVQNLGFGPAALRAGNLAKAYQGAEDYPVKLLLSHDPTHWDAEVRPNYPDIDVTFSGHTHGAQFGVEIGDYKWSPVKYFYRQWAGLYKEPTKKGLEQTLYVNRGYGYIGYPGRVGILPEITIFTLKQA</sequence>
<keyword evidence="6" id="KW-1185">Reference proteome</keyword>
<evidence type="ECO:0000256" key="2">
    <source>
        <dbReference type="ARBA" id="ARBA00022801"/>
    </source>
</evidence>
<gene>
    <name evidence="5" type="ORF">J2I48_07790</name>
</gene>
<feature type="transmembrane region" description="Helical" evidence="3">
    <location>
        <begin position="5"/>
        <end position="22"/>
    </location>
</feature>
<evidence type="ECO:0000256" key="1">
    <source>
        <dbReference type="ARBA" id="ARBA00022723"/>
    </source>
</evidence>
<accession>A0A939G634</accession>
<dbReference type="GO" id="GO:0016020">
    <property type="term" value="C:membrane"/>
    <property type="evidence" value="ECO:0007669"/>
    <property type="project" value="GOC"/>
</dbReference>
<reference evidence="5 6" key="1">
    <citation type="submission" date="2021-03" db="EMBL/GenBank/DDBJ databases">
        <title>Fibrella sp. HMF5036 genome sequencing and assembly.</title>
        <authorList>
            <person name="Kang H."/>
            <person name="Kim H."/>
            <person name="Bae S."/>
            <person name="Joh K."/>
        </authorList>
    </citation>
    <scope>NUCLEOTIDE SEQUENCE [LARGE SCALE GENOMIC DNA]</scope>
    <source>
        <strain evidence="5 6">HMF5036</strain>
    </source>
</reference>
<dbReference type="InterPro" id="IPR051158">
    <property type="entry name" value="Metallophosphoesterase_sf"/>
</dbReference>
<feature type="transmembrane region" description="Helical" evidence="3">
    <location>
        <begin position="42"/>
        <end position="61"/>
    </location>
</feature>
<organism evidence="5 6">
    <name type="scientific">Fibrella aquatilis</name>
    <dbReference type="NCBI Taxonomy" id="2817059"/>
    <lineage>
        <taxon>Bacteria</taxon>
        <taxon>Pseudomonadati</taxon>
        <taxon>Bacteroidota</taxon>
        <taxon>Cytophagia</taxon>
        <taxon>Cytophagales</taxon>
        <taxon>Spirosomataceae</taxon>
        <taxon>Fibrella</taxon>
    </lineage>
</organism>
<dbReference type="GO" id="GO:0008758">
    <property type="term" value="F:UDP-2,3-diacylglucosamine hydrolase activity"/>
    <property type="evidence" value="ECO:0007669"/>
    <property type="project" value="TreeGrafter"/>
</dbReference>
<dbReference type="RefSeq" id="WP_207334858.1">
    <property type="nucleotide sequence ID" value="NZ_JAFMYU010000005.1"/>
</dbReference>
<dbReference type="Gene3D" id="3.60.21.10">
    <property type="match status" value="1"/>
</dbReference>
<name>A0A939G634_9BACT</name>
<comment type="caution">
    <text evidence="5">The sequence shown here is derived from an EMBL/GenBank/DDBJ whole genome shotgun (WGS) entry which is preliminary data.</text>
</comment>
<feature type="transmembrane region" description="Helical" evidence="3">
    <location>
        <begin position="73"/>
        <end position="94"/>
    </location>
</feature>
<keyword evidence="3" id="KW-1133">Transmembrane helix</keyword>
<keyword evidence="1" id="KW-0479">Metal-binding</keyword>
<proteinExistence type="predicted"/>
<keyword evidence="2" id="KW-0378">Hydrolase</keyword>
<evidence type="ECO:0000259" key="4">
    <source>
        <dbReference type="Pfam" id="PF00149"/>
    </source>
</evidence>
<dbReference type="InterPro" id="IPR029052">
    <property type="entry name" value="Metallo-depent_PP-like"/>
</dbReference>
<dbReference type="GO" id="GO:0046872">
    <property type="term" value="F:metal ion binding"/>
    <property type="evidence" value="ECO:0007669"/>
    <property type="project" value="UniProtKB-KW"/>
</dbReference>